<dbReference type="SMART" id="SM00220">
    <property type="entry name" value="S_TKc"/>
    <property type="match status" value="1"/>
</dbReference>
<dbReference type="InterPro" id="IPR011009">
    <property type="entry name" value="Kinase-like_dom_sf"/>
</dbReference>
<sequence>METMKVGINQQICNKLVSSGVKEIEGYPKWKDGPLYWNNCNHEFIRKFDINVTLKYLHDSQNVVDEISNKVTNLNNILKVYGISQNPDTNNYIMVLEEEYKKYCIKCDKIYTNIYYKWCRPCEMNIVLEWIPYSQLVEIEEIGDRIFSAKWTNGPLGWKVKKYIREPNKKVVFKYLDLSITDESLIEYKNDLLKSGIKIYGISQNLNKYIMILQDEHCKQCGNLYTDRCNKWCKECQINYLKENFTNWNSRNNGIDKLIQEMQLKIDKYDDIIFEWVPYNQFNDIKEIDKNSSTNVVYSAKWRDGPLCYNVDKNKYVRDLNKTIILKCSYNSQNDDKFLDEIRKCLNNDFKIYGITQNPNTKDYIMIFHNKYFEKEFKNYCEICNTRYSNSISKWCKPCQIKYLESNFTSWTSGNKNIDDFIQTMQLRITTPYDKIFEWISYNQFDNFKEINNDEFSTISSAIWKKGLLYWNNNNKKYIRKLFIEVTLKCLHNLQNDIEFLNEVKLYLKDDITNITIHGISQNPDTKEYIMVFHNEYCAKCGELYTNTTLKWSKWKDGPLCWNKDNRKYKRKLYTTVILKCLHTDNSNILYEAKIISEINSEIYGITQKPDTKDYIVVLQNECKEYIRKSDIKVTLECLKYTTNEFLNKIEMYLKNDYNGVYTEFTIYGISQNPNTKDYIVAFREECCVKCNKIYTNTWNKWCKPCQKVYLKNNFTNWTSKNKNTDKLIQEMQLKINDPYDIIFEWIPYNQLSDIKEINKSNFATIYTSIWKDGPLYWNGMMYKRDSSKPVTLKCLNSLQSNTGEFLSNEIKRYSINSYNNIYGISQNANYYVIVLQDNYYKNHCLKCNEIYTNIFYKWCKPCQMKGIASFISGNEKIDSCIQEMQLRNNGDLWDNDSWDKVFEWIPYNQFHDIKPVNKDDFFIVYSAKWINGPLYYNISKNKYMRSSEKSVALICFLQNFTSENELLNEVETCLFNLYGILEVYGISQNPVTKEYLIVNILTENRLKKNFKEWTSGCKKIDDFIQNMQSKINDLSDIVFEWIPYEQFDDIREIDKGGFSTVYSAIWKKGPLFYNLSKKNYTRNARKMVALKCIYNSQSITNELVREIKGYSIGKYNGNILKIYGLSQNPSTKEYIIILEYAVGGNFNKWVSKNWDNFSWLLKINTLLNISNGLKKIHQKKAIHRDLHTGNILFFIKNINAFSNSIISISDMGLCGEVTLDICRGNRPKINESEAPKCYIDLMKKCWDPNPDIRKDSSETYDLILKFRKLYVGGVFTTDTYDNEIEIQFKKAEEYRKANLSMSNRNNQSHIHSQAIDLQKYTDCLDCSI</sequence>
<dbReference type="Pfam" id="PF07714">
    <property type="entry name" value="PK_Tyr_Ser-Thr"/>
    <property type="match status" value="1"/>
</dbReference>
<dbReference type="InterPro" id="IPR001245">
    <property type="entry name" value="Ser-Thr/Tyr_kinase_cat_dom"/>
</dbReference>
<dbReference type="PANTHER" id="PTHR24418">
    <property type="entry name" value="TYROSINE-PROTEIN KINASE"/>
    <property type="match status" value="1"/>
</dbReference>
<reference evidence="4" key="1">
    <citation type="submission" date="2019-10" db="EMBL/GenBank/DDBJ databases">
        <title>Conservation and host-specific expression of non-tandemly repeated heterogenous ribosome RNA gene in arbuscular mycorrhizal fungi.</title>
        <authorList>
            <person name="Maeda T."/>
            <person name="Kobayashi Y."/>
            <person name="Nakagawa T."/>
            <person name="Ezawa T."/>
            <person name="Yamaguchi K."/>
            <person name="Bino T."/>
            <person name="Nishimoto Y."/>
            <person name="Shigenobu S."/>
            <person name="Kawaguchi M."/>
        </authorList>
    </citation>
    <scope>NUCLEOTIDE SEQUENCE</scope>
    <source>
        <strain evidence="4">HR1</strain>
    </source>
</reference>
<proteinExistence type="predicted"/>
<dbReference type="OrthoDB" id="2313785at2759"/>
<accession>A0A8H3QE87</accession>
<keyword evidence="4" id="KW-0808">Transferase</keyword>
<dbReference type="SUPFAM" id="SSF56112">
    <property type="entry name" value="Protein kinase-like (PK-like)"/>
    <property type="match status" value="1"/>
</dbReference>
<dbReference type="EMBL" id="BLAL01000018">
    <property type="protein sequence ID" value="GES76011.1"/>
    <property type="molecule type" value="Genomic_DNA"/>
</dbReference>
<comment type="caution">
    <text evidence="4">The sequence shown here is derived from an EMBL/GenBank/DDBJ whole genome shotgun (WGS) entry which is preliminary data.</text>
</comment>
<evidence type="ECO:0000313" key="5">
    <source>
        <dbReference type="Proteomes" id="UP000615446"/>
    </source>
</evidence>
<dbReference type="PROSITE" id="PS50011">
    <property type="entry name" value="PROTEIN_KINASE_DOM"/>
    <property type="match status" value="1"/>
</dbReference>
<feature type="domain" description="Protein kinase" evidence="3">
    <location>
        <begin position="1048"/>
        <end position="1329"/>
    </location>
</feature>
<dbReference type="GO" id="GO:0005524">
    <property type="term" value="F:ATP binding"/>
    <property type="evidence" value="ECO:0007669"/>
    <property type="project" value="UniProtKB-KW"/>
</dbReference>
<organism evidence="4 5">
    <name type="scientific">Rhizophagus clarus</name>
    <dbReference type="NCBI Taxonomy" id="94130"/>
    <lineage>
        <taxon>Eukaryota</taxon>
        <taxon>Fungi</taxon>
        <taxon>Fungi incertae sedis</taxon>
        <taxon>Mucoromycota</taxon>
        <taxon>Glomeromycotina</taxon>
        <taxon>Glomeromycetes</taxon>
        <taxon>Glomerales</taxon>
        <taxon>Glomeraceae</taxon>
        <taxon>Rhizophagus</taxon>
    </lineage>
</organism>
<evidence type="ECO:0000313" key="4">
    <source>
        <dbReference type="EMBL" id="GES76011.1"/>
    </source>
</evidence>
<evidence type="ECO:0000256" key="2">
    <source>
        <dbReference type="ARBA" id="ARBA00022840"/>
    </source>
</evidence>
<dbReference type="InterPro" id="IPR050198">
    <property type="entry name" value="Non-receptor_tyrosine_kinases"/>
</dbReference>
<dbReference type="Proteomes" id="UP000615446">
    <property type="component" value="Unassembled WGS sequence"/>
</dbReference>
<dbReference type="Gene3D" id="1.10.510.10">
    <property type="entry name" value="Transferase(Phosphotransferase) domain 1"/>
    <property type="match status" value="1"/>
</dbReference>
<keyword evidence="2" id="KW-0067">ATP-binding</keyword>
<dbReference type="GO" id="GO:0004672">
    <property type="term" value="F:protein kinase activity"/>
    <property type="evidence" value="ECO:0007669"/>
    <property type="project" value="InterPro"/>
</dbReference>
<evidence type="ECO:0000256" key="1">
    <source>
        <dbReference type="ARBA" id="ARBA00022741"/>
    </source>
</evidence>
<dbReference type="InterPro" id="IPR000719">
    <property type="entry name" value="Prot_kinase_dom"/>
</dbReference>
<gene>
    <name evidence="4" type="ORF">RCL2_000341200</name>
</gene>
<keyword evidence="1" id="KW-0547">Nucleotide-binding</keyword>
<keyword evidence="4" id="KW-0418">Kinase</keyword>
<evidence type="ECO:0000259" key="3">
    <source>
        <dbReference type="PROSITE" id="PS50011"/>
    </source>
</evidence>
<name>A0A8H3QE87_9GLOM</name>
<protein>
    <submittedName>
        <fullName evidence="4">Kinase-like domain-containing protein</fullName>
    </submittedName>
</protein>